<reference evidence="2" key="1">
    <citation type="submission" date="2023-03" db="EMBL/GenBank/DDBJ databases">
        <title>Complete genome of Cladonia borealis.</title>
        <authorList>
            <person name="Park H."/>
        </authorList>
    </citation>
    <scope>NUCLEOTIDE SEQUENCE</scope>
    <source>
        <strain evidence="2">ANT050790</strain>
    </source>
</reference>
<evidence type="ECO:0000313" key="2">
    <source>
        <dbReference type="EMBL" id="KAK0511988.1"/>
    </source>
</evidence>
<feature type="chain" id="PRO_5041221930" description="Sexual development protein" evidence="1">
    <location>
        <begin position="19"/>
        <end position="356"/>
    </location>
</feature>
<evidence type="ECO:0000256" key="1">
    <source>
        <dbReference type="SAM" id="SignalP"/>
    </source>
</evidence>
<proteinExistence type="predicted"/>
<protein>
    <recommendedName>
        <fullName evidence="4">Sexual development protein</fullName>
    </recommendedName>
</protein>
<keyword evidence="3" id="KW-1185">Reference proteome</keyword>
<dbReference type="AlphaFoldDB" id="A0AA39R279"/>
<comment type="caution">
    <text evidence="2">The sequence shown here is derived from an EMBL/GenBank/DDBJ whole genome shotgun (WGS) entry which is preliminary data.</text>
</comment>
<dbReference type="Proteomes" id="UP001166286">
    <property type="component" value="Unassembled WGS sequence"/>
</dbReference>
<sequence>MHNSAIIAFLALSASVTAAPYSPFPLPDGFPEPSPTQLAEIETLAQGTLPNGALPSSLKATGVTTLQLIALNEIFEVAFFTSLLSNVTNNVTGYDAAAIAPLDYNYVIDTLTAVVNQEQLHAAGVNGILANAGETQITPCEYEFPVATFVDAIALAQTFTDVVLGTLPEAQAAFAADAGDESGLVPLFGSVIAQEGEQNGFYRYVQKKTASASPFLTGGSPSFAFTALQMFIVPGSCPQDIATLTAGGLSTFGPLEVITTPEAQNMTLEFAAPGDVGPDTNSIVYISGQNLPVTVPISTVTSIAGYSHFTASFPFDSGFAHGLTIAALVNSTGQTFPSNDAVAAATLFGPGLIEVG</sequence>
<keyword evidence="1" id="KW-0732">Signal</keyword>
<evidence type="ECO:0000313" key="3">
    <source>
        <dbReference type="Proteomes" id="UP001166286"/>
    </source>
</evidence>
<dbReference type="EMBL" id="JAFEKC020000011">
    <property type="protein sequence ID" value="KAK0511988.1"/>
    <property type="molecule type" value="Genomic_DNA"/>
</dbReference>
<name>A0AA39R279_9LECA</name>
<feature type="signal peptide" evidence="1">
    <location>
        <begin position="1"/>
        <end position="18"/>
    </location>
</feature>
<evidence type="ECO:0008006" key="4">
    <source>
        <dbReference type="Google" id="ProtNLM"/>
    </source>
</evidence>
<accession>A0AA39R279</accession>
<organism evidence="2 3">
    <name type="scientific">Cladonia borealis</name>
    <dbReference type="NCBI Taxonomy" id="184061"/>
    <lineage>
        <taxon>Eukaryota</taxon>
        <taxon>Fungi</taxon>
        <taxon>Dikarya</taxon>
        <taxon>Ascomycota</taxon>
        <taxon>Pezizomycotina</taxon>
        <taxon>Lecanoromycetes</taxon>
        <taxon>OSLEUM clade</taxon>
        <taxon>Lecanoromycetidae</taxon>
        <taxon>Lecanorales</taxon>
        <taxon>Lecanorineae</taxon>
        <taxon>Cladoniaceae</taxon>
        <taxon>Cladonia</taxon>
    </lineage>
</organism>
<gene>
    <name evidence="2" type="ORF">JMJ35_005116</name>
</gene>